<proteinExistence type="predicted"/>
<dbReference type="AlphaFoldDB" id="A0A9W8H2Y3"/>
<evidence type="ECO:0000313" key="3">
    <source>
        <dbReference type="Proteomes" id="UP001140172"/>
    </source>
</evidence>
<dbReference type="Proteomes" id="UP001140172">
    <property type="component" value="Unassembled WGS sequence"/>
</dbReference>
<gene>
    <name evidence="2" type="ORF">GGI15_004611</name>
</gene>
<evidence type="ECO:0000256" key="1">
    <source>
        <dbReference type="SAM" id="MobiDB-lite"/>
    </source>
</evidence>
<reference evidence="2" key="1">
    <citation type="submission" date="2022-07" db="EMBL/GenBank/DDBJ databases">
        <title>Phylogenomic reconstructions and comparative analyses of Kickxellomycotina fungi.</title>
        <authorList>
            <person name="Reynolds N.K."/>
            <person name="Stajich J.E."/>
            <person name="Barry K."/>
            <person name="Grigoriev I.V."/>
            <person name="Crous P."/>
            <person name="Smith M.E."/>
        </authorList>
    </citation>
    <scope>NUCLEOTIDE SEQUENCE</scope>
    <source>
        <strain evidence="2">BCRC 34489</strain>
    </source>
</reference>
<feature type="compositionally biased region" description="Acidic residues" evidence="1">
    <location>
        <begin position="253"/>
        <end position="264"/>
    </location>
</feature>
<comment type="caution">
    <text evidence="2">The sequence shown here is derived from an EMBL/GenBank/DDBJ whole genome shotgun (WGS) entry which is preliminary data.</text>
</comment>
<keyword evidence="3" id="KW-1185">Reference proteome</keyword>
<feature type="region of interest" description="Disordered" evidence="1">
    <location>
        <begin position="252"/>
        <end position="329"/>
    </location>
</feature>
<feature type="compositionally biased region" description="Low complexity" evidence="1">
    <location>
        <begin position="282"/>
        <end position="299"/>
    </location>
</feature>
<accession>A0A9W8H2Y3</accession>
<name>A0A9W8H2Y3_9FUNG</name>
<evidence type="ECO:0000313" key="2">
    <source>
        <dbReference type="EMBL" id="KAJ2777125.1"/>
    </source>
</evidence>
<dbReference type="OrthoDB" id="5538843at2759"/>
<organism evidence="2 3">
    <name type="scientific">Coemansia interrupta</name>
    <dbReference type="NCBI Taxonomy" id="1126814"/>
    <lineage>
        <taxon>Eukaryota</taxon>
        <taxon>Fungi</taxon>
        <taxon>Fungi incertae sedis</taxon>
        <taxon>Zoopagomycota</taxon>
        <taxon>Kickxellomycotina</taxon>
        <taxon>Kickxellomycetes</taxon>
        <taxon>Kickxellales</taxon>
        <taxon>Kickxellaceae</taxon>
        <taxon>Coemansia</taxon>
    </lineage>
</organism>
<protein>
    <submittedName>
        <fullName evidence="2">Uncharacterized protein</fullName>
    </submittedName>
</protein>
<dbReference type="EMBL" id="JANBUM010000439">
    <property type="protein sequence ID" value="KAJ2777125.1"/>
    <property type="molecule type" value="Genomic_DNA"/>
</dbReference>
<feature type="compositionally biased region" description="Low complexity" evidence="1">
    <location>
        <begin position="265"/>
        <end position="274"/>
    </location>
</feature>
<sequence length="340" mass="37335">MSIPTIFSTANCQNSPNGSLGGGGMARFCRTFSEHTVFHDHCWIDTQEDYNEWQIGCVNYQWGVFVDNNNNTVAVEHKPGYNSYLPEAIEFPVGSHDNHYVLPAPHYNPPYPVFITQENCINTPTSFVHCCRGRPEWSNIETVAPNGTCVIMDDIGLDYFASCCVDVNKAHGTFINPLDGSTTTPEIPNTYTGLAPPYSKPTYGTSTTGDFWTESEYLATHTEEPYTSDSSSYEPVCTPYVYNESTSWGTCISDEDNEDGDSTDGLDSYTYTDDTSSRSDDISQYSSTMPSSSNYSTDSQTYSSLGNNSDAATSSYPTTSSQCCGTESSLSTNYSAGSYF</sequence>
<feature type="compositionally biased region" description="Polar residues" evidence="1">
    <location>
        <begin position="300"/>
        <end position="329"/>
    </location>
</feature>